<gene>
    <name evidence="1" type="ORF">L207DRAFT_509972</name>
</gene>
<proteinExistence type="predicted"/>
<accession>A0A2J6RY48</accession>
<reference evidence="1 2" key="1">
    <citation type="submission" date="2016-04" db="EMBL/GenBank/DDBJ databases">
        <title>A degradative enzymes factory behind the ericoid mycorrhizal symbiosis.</title>
        <authorList>
            <consortium name="DOE Joint Genome Institute"/>
            <person name="Martino E."/>
            <person name="Morin E."/>
            <person name="Grelet G."/>
            <person name="Kuo A."/>
            <person name="Kohler A."/>
            <person name="Daghino S."/>
            <person name="Barry K."/>
            <person name="Choi C."/>
            <person name="Cichocki N."/>
            <person name="Clum A."/>
            <person name="Copeland A."/>
            <person name="Hainaut M."/>
            <person name="Haridas S."/>
            <person name="Labutti K."/>
            <person name="Lindquist E."/>
            <person name="Lipzen A."/>
            <person name="Khouja H.-R."/>
            <person name="Murat C."/>
            <person name="Ohm R."/>
            <person name="Olson A."/>
            <person name="Spatafora J."/>
            <person name="Veneault-Fourrey C."/>
            <person name="Henrissat B."/>
            <person name="Grigoriev I."/>
            <person name="Martin F."/>
            <person name="Perotto S."/>
        </authorList>
    </citation>
    <scope>NUCLEOTIDE SEQUENCE [LARGE SCALE GENOMIC DNA]</scope>
    <source>
        <strain evidence="1 2">F</strain>
    </source>
</reference>
<sequence length="187" mass="21165">MLKCLHQRVRLDSVVRLAWGVGDLRASSFLGCGLTKRPIPTQSLDQAFSVTCALRSHISIASIPLFVVQFCDVRSHLRCQENLEDSPDCSAFAESGNHFDTIKSLKKTGRMMCDRMHAKRVCLCWRSSSFGRHLEPPPSFSYETPPTLRTSQIIHQHFIKDEGRKDTNNCSSFVIHYSSTETMEEGE</sequence>
<organism evidence="1 2">
    <name type="scientific">Hyaloscypha variabilis (strain UAMH 11265 / GT02V1 / F)</name>
    <name type="common">Meliniomyces variabilis</name>
    <dbReference type="NCBI Taxonomy" id="1149755"/>
    <lineage>
        <taxon>Eukaryota</taxon>
        <taxon>Fungi</taxon>
        <taxon>Dikarya</taxon>
        <taxon>Ascomycota</taxon>
        <taxon>Pezizomycotina</taxon>
        <taxon>Leotiomycetes</taxon>
        <taxon>Helotiales</taxon>
        <taxon>Hyaloscyphaceae</taxon>
        <taxon>Hyaloscypha</taxon>
        <taxon>Hyaloscypha variabilis</taxon>
    </lineage>
</organism>
<dbReference type="EMBL" id="KZ613942">
    <property type="protein sequence ID" value="PMD43442.1"/>
    <property type="molecule type" value="Genomic_DNA"/>
</dbReference>
<dbReference type="AlphaFoldDB" id="A0A2J6RY48"/>
<dbReference type="Proteomes" id="UP000235786">
    <property type="component" value="Unassembled WGS sequence"/>
</dbReference>
<evidence type="ECO:0000313" key="2">
    <source>
        <dbReference type="Proteomes" id="UP000235786"/>
    </source>
</evidence>
<evidence type="ECO:0000313" key="1">
    <source>
        <dbReference type="EMBL" id="PMD43442.1"/>
    </source>
</evidence>
<keyword evidence="2" id="KW-1185">Reference proteome</keyword>
<name>A0A2J6RY48_HYAVF</name>
<protein>
    <submittedName>
        <fullName evidence="1">Uncharacterized protein</fullName>
    </submittedName>
</protein>